<organism evidence="1 2">
    <name type="scientific">Aliikangiella maris</name>
    <dbReference type="NCBI Taxonomy" id="3162458"/>
    <lineage>
        <taxon>Bacteria</taxon>
        <taxon>Pseudomonadati</taxon>
        <taxon>Pseudomonadota</taxon>
        <taxon>Gammaproteobacteria</taxon>
        <taxon>Oceanospirillales</taxon>
        <taxon>Pleioneaceae</taxon>
        <taxon>Aliikangiella</taxon>
    </lineage>
</organism>
<evidence type="ECO:0000313" key="2">
    <source>
        <dbReference type="Proteomes" id="UP001548189"/>
    </source>
</evidence>
<proteinExistence type="predicted"/>
<sequence>MKKTLLALMLSVSSTTLVAESEQCNFTTDYNINIESEQIRFTQTDGDTFEFAGEKLLINDKAVKLNDEQLKASLALQQKAREMVPVIAEVAIEGAELGIKAATMVVTALFADDEAAQQELMLPIEALTKKLKTHVSSTQFNIEQLEQTLDNAFDEEFSQAIEAAVAKFSGKMVGSVLTTLFSGDNEEMKDFEFRMENLEYQVEEYVEKNAEQLEKKASKLCEELVKLEVYDAVLETVPGYPKGGLFEPKPGRHFDFEGFNIKKSSDDSNEETNESI</sequence>
<dbReference type="Pfam" id="PF11101">
    <property type="entry name" value="DUF2884"/>
    <property type="match status" value="1"/>
</dbReference>
<name>A0ABV2BWY3_9GAMM</name>
<comment type="caution">
    <text evidence="1">The sequence shown here is derived from an EMBL/GenBank/DDBJ whole genome shotgun (WGS) entry which is preliminary data.</text>
</comment>
<reference evidence="1 2" key="1">
    <citation type="submission" date="2024-06" db="EMBL/GenBank/DDBJ databases">
        <authorList>
            <person name="Li F."/>
        </authorList>
    </citation>
    <scope>NUCLEOTIDE SEQUENCE [LARGE SCALE GENOMIC DNA]</scope>
    <source>
        <strain evidence="1 2">GXAS 311</strain>
    </source>
</reference>
<dbReference type="Proteomes" id="UP001548189">
    <property type="component" value="Unassembled WGS sequence"/>
</dbReference>
<protein>
    <submittedName>
        <fullName evidence="1">DUF2884 family protein</fullName>
    </submittedName>
</protein>
<evidence type="ECO:0000313" key="1">
    <source>
        <dbReference type="EMBL" id="MET1256457.1"/>
    </source>
</evidence>
<dbReference type="EMBL" id="JBEVCJ010000022">
    <property type="protein sequence ID" value="MET1256457.1"/>
    <property type="molecule type" value="Genomic_DNA"/>
</dbReference>
<dbReference type="InterPro" id="IPR021307">
    <property type="entry name" value="DUF2884"/>
</dbReference>
<keyword evidence="2" id="KW-1185">Reference proteome</keyword>
<accession>A0ABV2BWY3</accession>
<gene>
    <name evidence="1" type="ORF">ABVT43_15055</name>
</gene>